<gene>
    <name evidence="3" type="ORF">AB1Y20_018419</name>
</gene>
<keyword evidence="2" id="KW-0732">Signal</keyword>
<dbReference type="AlphaFoldDB" id="A0AB34JPV2"/>
<accession>A0AB34JPV2</accession>
<evidence type="ECO:0000313" key="3">
    <source>
        <dbReference type="EMBL" id="KAL1523481.1"/>
    </source>
</evidence>
<protein>
    <submittedName>
        <fullName evidence="3">Uncharacterized protein</fullName>
    </submittedName>
</protein>
<feature type="compositionally biased region" description="Basic and acidic residues" evidence="1">
    <location>
        <begin position="51"/>
        <end position="61"/>
    </location>
</feature>
<proteinExistence type="predicted"/>
<dbReference type="EMBL" id="JBGBPQ010000006">
    <property type="protein sequence ID" value="KAL1523481.1"/>
    <property type="molecule type" value="Genomic_DNA"/>
</dbReference>
<organism evidence="3 4">
    <name type="scientific">Prymnesium parvum</name>
    <name type="common">Toxic golden alga</name>
    <dbReference type="NCBI Taxonomy" id="97485"/>
    <lineage>
        <taxon>Eukaryota</taxon>
        <taxon>Haptista</taxon>
        <taxon>Haptophyta</taxon>
        <taxon>Prymnesiophyceae</taxon>
        <taxon>Prymnesiales</taxon>
        <taxon>Prymnesiaceae</taxon>
        <taxon>Prymnesium</taxon>
    </lineage>
</organism>
<name>A0AB34JPV2_PRYPA</name>
<feature type="region of interest" description="Disordered" evidence="1">
    <location>
        <begin position="39"/>
        <end position="71"/>
    </location>
</feature>
<reference evidence="3 4" key="1">
    <citation type="journal article" date="2024" name="Science">
        <title>Giant polyketide synthase enzymes in the biosynthesis of giant marine polyether toxins.</title>
        <authorList>
            <person name="Fallon T.R."/>
            <person name="Shende V.V."/>
            <person name="Wierzbicki I.H."/>
            <person name="Pendleton A.L."/>
            <person name="Watervoot N.F."/>
            <person name="Auber R.P."/>
            <person name="Gonzalez D.J."/>
            <person name="Wisecaver J.H."/>
            <person name="Moore B.S."/>
        </authorList>
    </citation>
    <scope>NUCLEOTIDE SEQUENCE [LARGE SCALE GENOMIC DNA]</scope>
    <source>
        <strain evidence="3 4">12B1</strain>
    </source>
</reference>
<evidence type="ECO:0000256" key="1">
    <source>
        <dbReference type="SAM" id="MobiDB-lite"/>
    </source>
</evidence>
<dbReference type="Proteomes" id="UP001515480">
    <property type="component" value="Unassembled WGS sequence"/>
</dbReference>
<feature type="signal peptide" evidence="2">
    <location>
        <begin position="1"/>
        <end position="22"/>
    </location>
</feature>
<evidence type="ECO:0000313" key="4">
    <source>
        <dbReference type="Proteomes" id="UP001515480"/>
    </source>
</evidence>
<evidence type="ECO:0000256" key="2">
    <source>
        <dbReference type="SAM" id="SignalP"/>
    </source>
</evidence>
<comment type="caution">
    <text evidence="3">The sequence shown here is derived from an EMBL/GenBank/DDBJ whole genome shotgun (WGS) entry which is preliminary data.</text>
</comment>
<keyword evidence="4" id="KW-1185">Reference proteome</keyword>
<feature type="chain" id="PRO_5044240661" evidence="2">
    <location>
        <begin position="23"/>
        <end position="102"/>
    </location>
</feature>
<sequence length="102" mass="11622">MAATLIEYFLWVCRILLHLLSSLLEAPWLYLENKASLLDPETKHGGSSNEWRPDAEPREGPSEVDYPTEDEPLPFVSTAALLAEREQLQEELRRAEAEEDAL</sequence>